<accession>A0A396IRE8</accession>
<dbReference type="Proteomes" id="UP000265566">
    <property type="component" value="Chromosome 3"/>
</dbReference>
<dbReference type="EMBL" id="PSQE01000003">
    <property type="protein sequence ID" value="RHN67063.1"/>
    <property type="molecule type" value="Genomic_DNA"/>
</dbReference>
<reference evidence="3" key="1">
    <citation type="journal article" date="2018" name="Nat. Plants">
        <title>Whole-genome landscape of Medicago truncatula symbiotic genes.</title>
        <authorList>
            <person name="Pecrix Y."/>
            <person name="Staton S.E."/>
            <person name="Sallet E."/>
            <person name="Lelandais-Briere C."/>
            <person name="Moreau S."/>
            <person name="Carrere S."/>
            <person name="Blein T."/>
            <person name="Jardinaud M.F."/>
            <person name="Latrasse D."/>
            <person name="Zouine M."/>
            <person name="Zahm M."/>
            <person name="Kreplak J."/>
            <person name="Mayjonade B."/>
            <person name="Satge C."/>
            <person name="Perez M."/>
            <person name="Cauet S."/>
            <person name="Marande W."/>
            <person name="Chantry-Darmon C."/>
            <person name="Lopez-Roques C."/>
            <person name="Bouchez O."/>
            <person name="Berard A."/>
            <person name="Debelle F."/>
            <person name="Munos S."/>
            <person name="Bendahmane A."/>
            <person name="Berges H."/>
            <person name="Niebel A."/>
            <person name="Buitink J."/>
            <person name="Frugier F."/>
            <person name="Benhamed M."/>
            <person name="Crespi M."/>
            <person name="Gouzy J."/>
            <person name="Gamas P."/>
        </authorList>
    </citation>
    <scope>NUCLEOTIDE SEQUENCE [LARGE SCALE GENOMIC DNA]</scope>
    <source>
        <strain evidence="3">cv. Jemalong A17</strain>
    </source>
</reference>
<sequence>MAVAKTSPKLFLQIALKPHVFSFDRFAFIFTLIVLLLGGS</sequence>
<organism evidence="2 3">
    <name type="scientific">Medicago truncatula</name>
    <name type="common">Barrel medic</name>
    <name type="synonym">Medicago tribuloides</name>
    <dbReference type="NCBI Taxonomy" id="3880"/>
    <lineage>
        <taxon>Eukaryota</taxon>
        <taxon>Viridiplantae</taxon>
        <taxon>Streptophyta</taxon>
        <taxon>Embryophyta</taxon>
        <taxon>Tracheophyta</taxon>
        <taxon>Spermatophyta</taxon>
        <taxon>Magnoliopsida</taxon>
        <taxon>eudicotyledons</taxon>
        <taxon>Gunneridae</taxon>
        <taxon>Pentapetalae</taxon>
        <taxon>rosids</taxon>
        <taxon>fabids</taxon>
        <taxon>Fabales</taxon>
        <taxon>Fabaceae</taxon>
        <taxon>Papilionoideae</taxon>
        <taxon>50 kb inversion clade</taxon>
        <taxon>NPAAA clade</taxon>
        <taxon>Hologalegina</taxon>
        <taxon>IRL clade</taxon>
        <taxon>Trifolieae</taxon>
        <taxon>Medicago</taxon>
    </lineage>
</organism>
<name>A0A396IRE8_MEDTR</name>
<keyword evidence="1" id="KW-0812">Transmembrane</keyword>
<proteinExistence type="predicted"/>
<evidence type="ECO:0000256" key="1">
    <source>
        <dbReference type="SAM" id="Phobius"/>
    </source>
</evidence>
<gene>
    <name evidence="2" type="ORF">MtrunA17_Chr3g0098631</name>
</gene>
<evidence type="ECO:0000313" key="2">
    <source>
        <dbReference type="EMBL" id="RHN67063.1"/>
    </source>
</evidence>
<comment type="caution">
    <text evidence="2">The sequence shown here is derived from an EMBL/GenBank/DDBJ whole genome shotgun (WGS) entry which is preliminary data.</text>
</comment>
<feature type="transmembrane region" description="Helical" evidence="1">
    <location>
        <begin position="20"/>
        <end position="38"/>
    </location>
</feature>
<evidence type="ECO:0000313" key="3">
    <source>
        <dbReference type="Proteomes" id="UP000265566"/>
    </source>
</evidence>
<protein>
    <recommendedName>
        <fullName evidence="4">Transmembrane protein</fullName>
    </recommendedName>
</protein>
<dbReference type="AlphaFoldDB" id="A0A396IRE8"/>
<keyword evidence="1" id="KW-1133">Transmembrane helix</keyword>
<evidence type="ECO:0008006" key="4">
    <source>
        <dbReference type="Google" id="ProtNLM"/>
    </source>
</evidence>
<dbReference type="Gramene" id="rna15200">
    <property type="protein sequence ID" value="RHN67063.1"/>
    <property type="gene ID" value="gene15200"/>
</dbReference>
<keyword evidence="1" id="KW-0472">Membrane</keyword>